<name>A0A8J3ZSS2_9ACTN</name>
<evidence type="ECO:0000313" key="3">
    <source>
        <dbReference type="EMBL" id="GIJ68358.1"/>
    </source>
</evidence>
<evidence type="ECO:0008006" key="5">
    <source>
        <dbReference type="Google" id="ProtNLM"/>
    </source>
</evidence>
<accession>A0A8J3ZSS2</accession>
<evidence type="ECO:0000313" key="4">
    <source>
        <dbReference type="Proteomes" id="UP000635606"/>
    </source>
</evidence>
<dbReference type="RefSeq" id="WP_203928301.1">
    <property type="nucleotide sequence ID" value="NZ_BOPH01000039.1"/>
</dbReference>
<proteinExistence type="predicted"/>
<evidence type="ECO:0000256" key="1">
    <source>
        <dbReference type="SAM" id="MobiDB-lite"/>
    </source>
</evidence>
<comment type="caution">
    <text evidence="3">The sequence shown here is derived from an EMBL/GenBank/DDBJ whole genome shotgun (WGS) entry which is preliminary data.</text>
</comment>
<gene>
    <name evidence="3" type="ORF">Voc01_032750</name>
</gene>
<dbReference type="Pfam" id="PF12079">
    <property type="entry name" value="DUF3558"/>
    <property type="match status" value="1"/>
</dbReference>
<evidence type="ECO:0000256" key="2">
    <source>
        <dbReference type="SAM" id="SignalP"/>
    </source>
</evidence>
<reference evidence="3" key="1">
    <citation type="submission" date="2021-01" db="EMBL/GenBank/DDBJ databases">
        <title>Whole genome shotgun sequence of Virgisporangium ochraceum NBRC 16418.</title>
        <authorList>
            <person name="Komaki H."/>
            <person name="Tamura T."/>
        </authorList>
    </citation>
    <scope>NUCLEOTIDE SEQUENCE</scope>
    <source>
        <strain evidence="3">NBRC 16418</strain>
    </source>
</reference>
<protein>
    <recommendedName>
        <fullName evidence="5">DUF3558 domain-containing protein</fullName>
    </recommendedName>
</protein>
<feature type="signal peptide" evidence="2">
    <location>
        <begin position="1"/>
        <end position="19"/>
    </location>
</feature>
<dbReference type="PROSITE" id="PS51257">
    <property type="entry name" value="PROKAR_LIPOPROTEIN"/>
    <property type="match status" value="1"/>
</dbReference>
<organism evidence="3 4">
    <name type="scientific">Virgisporangium ochraceum</name>
    <dbReference type="NCBI Taxonomy" id="65505"/>
    <lineage>
        <taxon>Bacteria</taxon>
        <taxon>Bacillati</taxon>
        <taxon>Actinomycetota</taxon>
        <taxon>Actinomycetes</taxon>
        <taxon>Micromonosporales</taxon>
        <taxon>Micromonosporaceae</taxon>
        <taxon>Virgisporangium</taxon>
    </lineage>
</organism>
<dbReference type="AlphaFoldDB" id="A0A8J3ZSS2"/>
<dbReference type="InterPro" id="IPR024520">
    <property type="entry name" value="DUF3558"/>
</dbReference>
<dbReference type="EMBL" id="BOPH01000039">
    <property type="protein sequence ID" value="GIJ68358.1"/>
    <property type="molecule type" value="Genomic_DNA"/>
</dbReference>
<keyword evidence="4" id="KW-1185">Reference proteome</keyword>
<dbReference type="Proteomes" id="UP000635606">
    <property type="component" value="Unassembled WGS sequence"/>
</dbReference>
<keyword evidence="2" id="KW-0732">Signal</keyword>
<feature type="chain" id="PRO_5039247944" description="DUF3558 domain-containing protein" evidence="2">
    <location>
        <begin position="20"/>
        <end position="181"/>
    </location>
</feature>
<feature type="compositionally biased region" description="Low complexity" evidence="1">
    <location>
        <begin position="31"/>
        <end position="55"/>
    </location>
</feature>
<sequence length="181" mass="18611">MRVRTAVVVAAACGLFALSGCQLLEKDEDPAAAPTPAASTTTSAKATPTSKATGGAKSGDLPNPCTLLTKAEVSTISGGKAVTQIDEDGEKDGATTRYCQWQLSGGQLAIFLSKSSASEFKQAHGQQQKVTGVGDDARQADGHLYVLHGDIVIDAYARSSGNEAATTQMAKNAALKVIDKL</sequence>
<feature type="region of interest" description="Disordered" evidence="1">
    <location>
        <begin position="30"/>
        <end position="61"/>
    </location>
</feature>